<evidence type="ECO:0000313" key="2">
    <source>
        <dbReference type="Proteomes" id="UP000494115"/>
    </source>
</evidence>
<dbReference type="EMBL" id="CADIKM010000004">
    <property type="protein sequence ID" value="CAB3782100.1"/>
    <property type="molecule type" value="Genomic_DNA"/>
</dbReference>
<dbReference type="Proteomes" id="UP000494115">
    <property type="component" value="Unassembled WGS sequence"/>
</dbReference>
<dbReference type="AlphaFoldDB" id="A0A6S7B7K0"/>
<gene>
    <name evidence="1" type="ORF">LMG28138_01440</name>
</gene>
<keyword evidence="2" id="KW-1185">Reference proteome</keyword>
<name>A0A6S7B7K0_9BURK</name>
<accession>A0A6S7B7K0</accession>
<proteinExistence type="predicted"/>
<reference evidence="1 2" key="1">
    <citation type="submission" date="2020-04" db="EMBL/GenBank/DDBJ databases">
        <authorList>
            <person name="De Canck E."/>
        </authorList>
    </citation>
    <scope>NUCLEOTIDE SEQUENCE [LARGE SCALE GENOMIC DNA]</scope>
    <source>
        <strain evidence="1 2">LMG 28138</strain>
    </source>
</reference>
<dbReference type="InterPro" id="IPR029058">
    <property type="entry name" value="AB_hydrolase_fold"/>
</dbReference>
<dbReference type="Gene3D" id="3.40.50.1820">
    <property type="entry name" value="alpha/beta hydrolase"/>
    <property type="match status" value="1"/>
</dbReference>
<dbReference type="SUPFAM" id="SSF53474">
    <property type="entry name" value="alpha/beta-Hydrolases"/>
    <property type="match status" value="1"/>
</dbReference>
<evidence type="ECO:0000313" key="1">
    <source>
        <dbReference type="EMBL" id="CAB3782100.1"/>
    </source>
</evidence>
<protein>
    <submittedName>
        <fullName evidence="1">Uncharacterized protein</fullName>
    </submittedName>
</protein>
<sequence length="480" mass="53784">MWVRSNLSDTDSIIIAFTAYNSNGSKANDFDFSSLSHSDQFSAILIKDLDNSWYTGGIAGAGETFHEVIDHLGTICARYKRVLCIGDSMGAYGAILYGAHLKADKIVAISPQTTVSARTCRMMGDTRFIAHFDQLCGVPEELSDVRNIIRSYPVRSLDVYVSKNDSDDVENARNIEKIENVHVQYIDYFDHWMAEEFKRYGVLRALIRNFLLDRDSFDAIAFLEGERERFARILAAPNAQRLVQGDVHCENMDVDLSFGMKERLERGDLIFKTTVLGFSSPCFRTNYFYRSADIVSFDKDIAYIPVRIPLRGQADGVNILRTEVCCRGRSLSNIGISPSVSRGDAGDASFSYGPDIENLVPVMKFPDCDLPTGHLPRRQGYLMSGPYIDLNAGSYIACIVLEEDFESSGNVSIDVARDFGNAIAIRDYLAGMNPVPSVLTLPFLLSKPAKNVEIRLHAENWIRGRVEKVFVKRQDRIHPS</sequence>
<organism evidence="1 2">
    <name type="scientific">Pararobbsia alpina</name>
    <dbReference type="NCBI Taxonomy" id="621374"/>
    <lineage>
        <taxon>Bacteria</taxon>
        <taxon>Pseudomonadati</taxon>
        <taxon>Pseudomonadota</taxon>
        <taxon>Betaproteobacteria</taxon>
        <taxon>Burkholderiales</taxon>
        <taxon>Burkholderiaceae</taxon>
        <taxon>Pararobbsia</taxon>
    </lineage>
</organism>